<accession>A0A0U5BQB4</accession>
<protein>
    <submittedName>
        <fullName evidence="1">ABC transporter-like protein</fullName>
    </submittedName>
</protein>
<gene>
    <name evidence="1" type="ORF">MalAC0309_1619</name>
</gene>
<proteinExistence type="predicted"/>
<dbReference type="AlphaFoldDB" id="A0A0U5BQB4"/>
<reference evidence="1 2" key="2">
    <citation type="submission" date="2016-01" db="EMBL/GenBank/DDBJ databases">
        <title>Microcella alkaliphila JAM AC0309 whole genome shotgun sequence.</title>
        <authorList>
            <person name="Kurata A."/>
            <person name="Hirose Y."/>
            <person name="Kishimoto N."/>
            <person name="Kobayashi T."/>
        </authorList>
    </citation>
    <scope>NUCLEOTIDE SEQUENCE [LARGE SCALE GENOMIC DNA]</scope>
    <source>
        <strain evidence="1 2">JAM AC0309</strain>
    </source>
</reference>
<dbReference type="RefSeq" id="WP_161494100.1">
    <property type="nucleotide sequence ID" value="NZ_AP017315.1"/>
</dbReference>
<sequence>MTRHIQNPRENLYAASVCGDPPILTGGTWSRDRADCKRCIHIYDEMFPASPDSGAAKQ</sequence>
<organism evidence="1 2">
    <name type="scientific">Microcella alkaliphila</name>
    <dbReference type="NCBI Taxonomy" id="279828"/>
    <lineage>
        <taxon>Bacteria</taxon>
        <taxon>Bacillati</taxon>
        <taxon>Actinomycetota</taxon>
        <taxon>Actinomycetes</taxon>
        <taxon>Micrococcales</taxon>
        <taxon>Microbacteriaceae</taxon>
        <taxon>Microcella</taxon>
    </lineage>
</organism>
<name>A0A0U5BQB4_9MICO</name>
<evidence type="ECO:0000313" key="1">
    <source>
        <dbReference type="EMBL" id="BAU32470.1"/>
    </source>
</evidence>
<dbReference type="EMBL" id="AP017315">
    <property type="protein sequence ID" value="BAU32470.1"/>
    <property type="molecule type" value="Genomic_DNA"/>
</dbReference>
<evidence type="ECO:0000313" key="2">
    <source>
        <dbReference type="Proteomes" id="UP000218965"/>
    </source>
</evidence>
<dbReference type="Proteomes" id="UP000218965">
    <property type="component" value="Chromosome"/>
</dbReference>
<reference evidence="2" key="1">
    <citation type="submission" date="2015-12" db="EMBL/GenBank/DDBJ databases">
        <authorList>
            <person name="Shamseldin A."/>
            <person name="Moawad H."/>
            <person name="Abd El-Rahim W.M."/>
            <person name="Sadowsky M.J."/>
        </authorList>
    </citation>
    <scope>NUCLEOTIDE SEQUENCE [LARGE SCALE GENOMIC DNA]</scope>
    <source>
        <strain evidence="2">JAM AC0309</strain>
    </source>
</reference>
<dbReference type="KEGG" id="malk:MalAC0309_1619"/>